<dbReference type="EMBL" id="CP019312">
    <property type="protein sequence ID" value="APX11298.1"/>
    <property type="molecule type" value="Genomic_DNA"/>
</dbReference>
<keyword evidence="1" id="KW-0472">Membrane</keyword>
<sequence>MKPGQSTFDERLARINKGRTLNAADVVVSRPKMIHQSPSARRFHLDMLAAGGIAGAIAGTLFASNIGFLFLISVDYVTLYGLIVADAVLAAYMAAVLIGPLGFLWTLILSRTAKRAWQFWTTYCTGAVATNATDLRYWADATAIPAFWQFMENYVAAADAL</sequence>
<dbReference type="AlphaFoldDB" id="A0A1P8MTC7"/>
<dbReference type="OrthoDB" id="7849848at2"/>
<evidence type="ECO:0000313" key="2">
    <source>
        <dbReference type="EMBL" id="APX11298.1"/>
    </source>
</evidence>
<dbReference type="KEGG" id="tom:BWR18_06105"/>
<evidence type="ECO:0000256" key="1">
    <source>
        <dbReference type="SAM" id="Phobius"/>
    </source>
</evidence>
<reference evidence="2 3" key="1">
    <citation type="submission" date="2017-01" db="EMBL/GenBank/DDBJ databases">
        <title>Complete genome of Tateyamaria omphalii DOK1-4 isolated from seawater in Dokdo.</title>
        <authorList>
            <person name="Kim J.H."/>
            <person name="Chi W.-J."/>
        </authorList>
    </citation>
    <scope>NUCLEOTIDE SEQUENCE [LARGE SCALE GENOMIC DNA]</scope>
    <source>
        <strain evidence="2 3">DOK1-4</strain>
    </source>
</reference>
<feature type="transmembrane region" description="Helical" evidence="1">
    <location>
        <begin position="79"/>
        <end position="108"/>
    </location>
</feature>
<proteinExistence type="predicted"/>
<evidence type="ECO:0000313" key="3">
    <source>
        <dbReference type="Proteomes" id="UP000186336"/>
    </source>
</evidence>
<organism evidence="2 3">
    <name type="scientific">Tateyamaria omphalii</name>
    <dbReference type="NCBI Taxonomy" id="299262"/>
    <lineage>
        <taxon>Bacteria</taxon>
        <taxon>Pseudomonadati</taxon>
        <taxon>Pseudomonadota</taxon>
        <taxon>Alphaproteobacteria</taxon>
        <taxon>Rhodobacterales</taxon>
        <taxon>Roseobacteraceae</taxon>
        <taxon>Tateyamaria</taxon>
    </lineage>
</organism>
<keyword evidence="3" id="KW-1185">Reference proteome</keyword>
<dbReference type="Proteomes" id="UP000186336">
    <property type="component" value="Chromosome"/>
</dbReference>
<feature type="transmembrane region" description="Helical" evidence="1">
    <location>
        <begin position="47"/>
        <end position="73"/>
    </location>
</feature>
<accession>A0A1P8MTC7</accession>
<name>A0A1P8MTC7_9RHOB</name>
<protein>
    <submittedName>
        <fullName evidence="2">Uncharacterized protein</fullName>
    </submittedName>
</protein>
<keyword evidence="1" id="KW-1133">Transmembrane helix</keyword>
<keyword evidence="1" id="KW-0812">Transmembrane</keyword>
<gene>
    <name evidence="2" type="ORF">BWR18_06105</name>
</gene>